<dbReference type="KEGG" id="txa:HQN79_10345"/>
<dbReference type="RefSeq" id="WP_173286247.1">
    <property type="nucleotide sequence ID" value="NZ_CP054020.1"/>
</dbReference>
<keyword evidence="2" id="KW-1185">Reference proteome</keyword>
<sequence>MKVSRYAILKIISSLFLGLVVIFDAAAQEGVSKQLGDYHLTLYPDIQGDVLDLEAFTKQSDQEVFFGVTCSAMSPFPSMQVLLFEDEIISEFPRLMKASYQIDGRPGDVPLQAILKADLTADRFVNRLRFEVDSTKVQKRMDLMKQAYHRLLDELEQGKTVQLTVEHRHTGKKSYRFSLQGLKAVLQPYQRVCR</sequence>
<reference evidence="1 2" key="1">
    <citation type="submission" date="2020-05" db="EMBL/GenBank/DDBJ databases">
        <title>Thiomicrorhabdus sediminis sp.nov. and Thiomicrorhabdus xiamenensis sp.nov., novel sulfur-oxidizing bacteria isolated from coastal sediment.</title>
        <authorList>
            <person name="Liu X."/>
        </authorList>
    </citation>
    <scope>NUCLEOTIDE SEQUENCE [LARGE SCALE GENOMIC DNA]</scope>
    <source>
        <strain evidence="1 2">G2</strain>
    </source>
</reference>
<evidence type="ECO:0000313" key="1">
    <source>
        <dbReference type="EMBL" id="QKI89945.1"/>
    </source>
</evidence>
<proteinExistence type="predicted"/>
<protein>
    <submittedName>
        <fullName evidence="1">Uncharacterized protein</fullName>
    </submittedName>
</protein>
<dbReference type="AlphaFoldDB" id="A0A7D4T1Z2"/>
<organism evidence="1 2">
    <name type="scientific">Thiomicrorhabdus xiamenensis</name>
    <dbReference type="NCBI Taxonomy" id="2739063"/>
    <lineage>
        <taxon>Bacteria</taxon>
        <taxon>Pseudomonadati</taxon>
        <taxon>Pseudomonadota</taxon>
        <taxon>Gammaproteobacteria</taxon>
        <taxon>Thiotrichales</taxon>
        <taxon>Piscirickettsiaceae</taxon>
        <taxon>Thiomicrorhabdus</taxon>
    </lineage>
</organism>
<dbReference type="Proteomes" id="UP000504724">
    <property type="component" value="Chromosome"/>
</dbReference>
<gene>
    <name evidence="1" type="ORF">HQN79_10345</name>
</gene>
<evidence type="ECO:0000313" key="2">
    <source>
        <dbReference type="Proteomes" id="UP000504724"/>
    </source>
</evidence>
<name>A0A7D4T1Z2_9GAMM</name>
<dbReference type="EMBL" id="CP054020">
    <property type="protein sequence ID" value="QKI89945.1"/>
    <property type="molecule type" value="Genomic_DNA"/>
</dbReference>
<accession>A0A7D4T1Z2</accession>